<organism evidence="1">
    <name type="scientific">hydrothermal vent metagenome</name>
    <dbReference type="NCBI Taxonomy" id="652676"/>
    <lineage>
        <taxon>unclassified sequences</taxon>
        <taxon>metagenomes</taxon>
        <taxon>ecological metagenomes</taxon>
    </lineage>
</organism>
<reference evidence="1" key="1">
    <citation type="submission" date="2018-06" db="EMBL/GenBank/DDBJ databases">
        <authorList>
            <person name="Zhirakovskaya E."/>
        </authorList>
    </citation>
    <scope>NUCLEOTIDE SEQUENCE</scope>
</reference>
<dbReference type="InterPro" id="IPR025591">
    <property type="entry name" value="RloB"/>
</dbReference>
<feature type="non-terminal residue" evidence="1">
    <location>
        <position position="197"/>
    </location>
</feature>
<dbReference type="EMBL" id="UOFQ01000071">
    <property type="protein sequence ID" value="VAW87703.1"/>
    <property type="molecule type" value="Genomic_DNA"/>
</dbReference>
<evidence type="ECO:0000313" key="1">
    <source>
        <dbReference type="EMBL" id="VAW87703.1"/>
    </source>
</evidence>
<evidence type="ECO:0008006" key="2">
    <source>
        <dbReference type="Google" id="ProtNLM"/>
    </source>
</evidence>
<sequence>MGLTQRKPRPICRDEASLRDDRLFIIASDDTYAPKQYFAFFNIPRVQVHVIATENNNYSAEYVLERLLELEHEPDDERWILLDVDHHDKGRHQRGFIAAIRKAKQKGIKIALSKPCFELWLLLHHIDIAGATPLENAQKTEALLRKSLGEYNKTRLKSEHYPYSLVIEACRKAKKLDNAVPGGDIPTGNTSRVYLLW</sequence>
<proteinExistence type="predicted"/>
<accession>A0A3B0ZHJ1</accession>
<dbReference type="Pfam" id="PF13707">
    <property type="entry name" value="RloB"/>
    <property type="match status" value="1"/>
</dbReference>
<dbReference type="AlphaFoldDB" id="A0A3B0ZHJ1"/>
<name>A0A3B0ZHJ1_9ZZZZ</name>
<protein>
    <recommendedName>
        <fullName evidence="2">RloB-like protein</fullName>
    </recommendedName>
</protein>
<gene>
    <name evidence="1" type="ORF">MNBD_GAMMA17-389</name>
</gene>